<evidence type="ECO:0000256" key="7">
    <source>
        <dbReference type="ARBA" id="ARBA00023002"/>
    </source>
</evidence>
<dbReference type="FunFam" id="3.40.1010.10:FF:000001">
    <property type="entry name" value="Siroheme synthase"/>
    <property type="match status" value="1"/>
</dbReference>
<dbReference type="GO" id="GO:0032259">
    <property type="term" value="P:methylation"/>
    <property type="evidence" value="ECO:0007669"/>
    <property type="project" value="UniProtKB-KW"/>
</dbReference>
<evidence type="ECO:0000256" key="12">
    <source>
        <dbReference type="ARBA" id="ARBA00025705"/>
    </source>
</evidence>
<dbReference type="PANTHER" id="PTHR45790">
    <property type="entry name" value="SIROHEME SYNTHASE-RELATED"/>
    <property type="match status" value="1"/>
</dbReference>
<dbReference type="EC" id="2.1.1.107" evidence="18"/>
<evidence type="ECO:0000256" key="13">
    <source>
        <dbReference type="ARBA" id="ARBA00047561"/>
    </source>
</evidence>
<dbReference type="GO" id="GO:0051266">
    <property type="term" value="F:sirohydrochlorin ferrochelatase activity"/>
    <property type="evidence" value="ECO:0007669"/>
    <property type="project" value="InterPro"/>
</dbReference>
<keyword evidence="10" id="KW-0627">Porphyrin biosynthesis</keyword>
<dbReference type="PROSITE" id="PS00839">
    <property type="entry name" value="SUMT_1"/>
    <property type="match status" value="1"/>
</dbReference>
<dbReference type="Proteomes" id="UP000600101">
    <property type="component" value="Unassembled WGS sequence"/>
</dbReference>
<dbReference type="NCBIfam" id="NF004790">
    <property type="entry name" value="PRK06136.1"/>
    <property type="match status" value="1"/>
</dbReference>
<organism evidence="18 19">
    <name type="scientific">Siccirubricoccus deserti</name>
    <dbReference type="NCBI Taxonomy" id="2013562"/>
    <lineage>
        <taxon>Bacteria</taxon>
        <taxon>Pseudomonadati</taxon>
        <taxon>Pseudomonadota</taxon>
        <taxon>Alphaproteobacteria</taxon>
        <taxon>Acetobacterales</taxon>
        <taxon>Roseomonadaceae</taxon>
        <taxon>Siccirubricoccus</taxon>
    </lineage>
</organism>
<evidence type="ECO:0000256" key="1">
    <source>
        <dbReference type="ARBA" id="ARBA00005010"/>
    </source>
</evidence>
<evidence type="ECO:0000256" key="8">
    <source>
        <dbReference type="ARBA" id="ARBA00023027"/>
    </source>
</evidence>
<dbReference type="NCBIfam" id="NF007922">
    <property type="entry name" value="PRK10637.1"/>
    <property type="match status" value="1"/>
</dbReference>
<keyword evidence="19" id="KW-1185">Reference proteome</keyword>
<dbReference type="CDD" id="cd11642">
    <property type="entry name" value="SUMT"/>
    <property type="match status" value="1"/>
</dbReference>
<evidence type="ECO:0000256" key="11">
    <source>
        <dbReference type="ARBA" id="ARBA00023268"/>
    </source>
</evidence>
<dbReference type="GO" id="GO:0019354">
    <property type="term" value="P:siroheme biosynthetic process"/>
    <property type="evidence" value="ECO:0007669"/>
    <property type="project" value="InterPro"/>
</dbReference>
<evidence type="ECO:0000259" key="17">
    <source>
        <dbReference type="Pfam" id="PF10414"/>
    </source>
</evidence>
<dbReference type="SUPFAM" id="SSF53790">
    <property type="entry name" value="Tetrapyrrole methylase"/>
    <property type="match status" value="1"/>
</dbReference>
<keyword evidence="7" id="KW-0560">Oxidoreductase</keyword>
<dbReference type="InterPro" id="IPR036291">
    <property type="entry name" value="NAD(P)-bd_dom_sf"/>
</dbReference>
<dbReference type="PROSITE" id="PS00840">
    <property type="entry name" value="SUMT_2"/>
    <property type="match status" value="1"/>
</dbReference>
<dbReference type="GO" id="GO:0043115">
    <property type="term" value="F:precorrin-2 dehydrogenase activity"/>
    <property type="evidence" value="ECO:0007669"/>
    <property type="project" value="UniProtKB-EC"/>
</dbReference>
<comment type="caution">
    <text evidence="18">The sequence shown here is derived from an EMBL/GenBank/DDBJ whole genome shotgun (WGS) entry which is preliminary data.</text>
</comment>
<evidence type="ECO:0000256" key="10">
    <source>
        <dbReference type="ARBA" id="ARBA00023244"/>
    </source>
</evidence>
<evidence type="ECO:0000256" key="6">
    <source>
        <dbReference type="ARBA" id="ARBA00022691"/>
    </source>
</evidence>
<sequence>MTHVPMPPQPDAVPAPFPLFLDLSGATVLVVGGNDAAAAKCRLLLPSGAAVRVVDPAPGQAVEDLAAEERITLLRRAFMPADLQAARLCYVALESAEEAAWVVAEARRQGVLVNAVDRPALCDFTTPAMVRRGPVAVAIATAGIAPALARDLRARIEAAVPPAFGTLAAFCARWRSRVARALPDRDQRRHLWDAVLDGDEAAAILDRGSVAAADSAMATRLAHAGTVPNRGRASLVGAGPGDPELLTLKALRVLNRADVVLYDKLVDPRVLDLARRDARRIDVGKRCGRHSMSQAAINALLLREVQAGAHVVRLKGGDPFVFGRGGEELEALRAAGAEVEVVPGITAALAAAARLGVPLTHRGIARSLHLITAHGADHALPAHDWRALAASGGTLAVYMGARNLPGVATALLKAGMPADTPAIAIENASLPTERRIPANLSEIADAVAVAGVEGPTLMLIGAVVALAETAAVPARIVQRHAA</sequence>
<evidence type="ECO:0000313" key="19">
    <source>
        <dbReference type="Proteomes" id="UP000600101"/>
    </source>
</evidence>
<keyword evidence="5 15" id="KW-0808">Transferase</keyword>
<dbReference type="SUPFAM" id="SSF51735">
    <property type="entry name" value="NAD(P)-binding Rossmann-fold domains"/>
    <property type="match status" value="1"/>
</dbReference>
<dbReference type="Gene3D" id="1.10.8.210">
    <property type="entry name" value="Sirohaem synthase, dimerisation domain"/>
    <property type="match status" value="1"/>
</dbReference>
<evidence type="ECO:0000259" key="16">
    <source>
        <dbReference type="Pfam" id="PF00590"/>
    </source>
</evidence>
<dbReference type="RefSeq" id="WP_186771746.1">
    <property type="nucleotide sequence ID" value="NZ_JACOMF010000021.1"/>
</dbReference>
<evidence type="ECO:0000313" key="18">
    <source>
        <dbReference type="EMBL" id="MBC4016977.1"/>
    </source>
</evidence>
<evidence type="ECO:0000256" key="4">
    <source>
        <dbReference type="ARBA" id="ARBA00022603"/>
    </source>
</evidence>
<protein>
    <submittedName>
        <fullName evidence="18">Uroporphyrinogen-III C-methyltransferase</fullName>
        <ecNumber evidence="18">2.1.1.107</ecNumber>
    </submittedName>
</protein>
<dbReference type="Pfam" id="PF00590">
    <property type="entry name" value="TP_methylase"/>
    <property type="match status" value="1"/>
</dbReference>
<dbReference type="NCBIfam" id="TIGR01469">
    <property type="entry name" value="cobA_cysG_Cterm"/>
    <property type="match status" value="1"/>
</dbReference>
<keyword evidence="11" id="KW-0511">Multifunctional enzyme</keyword>
<dbReference type="Gene3D" id="3.30.950.10">
    <property type="entry name" value="Methyltransferase, Cobalt-precorrin-4 Transmethylase, Domain 2"/>
    <property type="match status" value="1"/>
</dbReference>
<dbReference type="AlphaFoldDB" id="A0A9X0UDY7"/>
<evidence type="ECO:0000256" key="3">
    <source>
        <dbReference type="ARBA" id="ARBA00022573"/>
    </source>
</evidence>
<dbReference type="Pfam" id="PF13241">
    <property type="entry name" value="NAD_binding_7"/>
    <property type="match status" value="1"/>
</dbReference>
<gene>
    <name evidence="18" type="primary">cobA</name>
    <name evidence="18" type="ORF">H7965_16800</name>
</gene>
<dbReference type="NCBIfam" id="TIGR01470">
    <property type="entry name" value="cysG_Nterm"/>
    <property type="match status" value="1"/>
</dbReference>
<dbReference type="Gene3D" id="3.30.160.110">
    <property type="entry name" value="Siroheme synthase, domain 2"/>
    <property type="match status" value="1"/>
</dbReference>
<dbReference type="InterPro" id="IPR003043">
    <property type="entry name" value="Uropor_MeTrfase_CS"/>
</dbReference>
<dbReference type="InterPro" id="IPR035996">
    <property type="entry name" value="4pyrrol_Methylase_sf"/>
</dbReference>
<comment type="similarity">
    <text evidence="2 15">Belongs to the precorrin methyltransferase family.</text>
</comment>
<dbReference type="InterPro" id="IPR014776">
    <property type="entry name" value="4pyrrole_Mease_sub2"/>
</dbReference>
<keyword evidence="9" id="KW-0456">Lyase</keyword>
<keyword evidence="6" id="KW-0949">S-adenosyl-L-methionine</keyword>
<evidence type="ECO:0000256" key="9">
    <source>
        <dbReference type="ARBA" id="ARBA00023239"/>
    </source>
</evidence>
<comment type="catalytic activity">
    <reaction evidence="13">
        <text>precorrin-2 + NAD(+) = sirohydrochlorin + NADH + 2 H(+)</text>
        <dbReference type="Rhea" id="RHEA:15613"/>
        <dbReference type="ChEBI" id="CHEBI:15378"/>
        <dbReference type="ChEBI" id="CHEBI:57540"/>
        <dbReference type="ChEBI" id="CHEBI:57945"/>
        <dbReference type="ChEBI" id="CHEBI:58351"/>
        <dbReference type="ChEBI" id="CHEBI:58827"/>
        <dbReference type="EC" id="1.3.1.76"/>
    </reaction>
</comment>
<keyword evidence="8" id="KW-0520">NAD</keyword>
<dbReference type="InterPro" id="IPR050161">
    <property type="entry name" value="Siro_Cobalamin_biosynth"/>
</dbReference>
<dbReference type="InterPro" id="IPR006367">
    <property type="entry name" value="Sirohaem_synthase_N"/>
</dbReference>
<accession>A0A9X0UDY7</accession>
<dbReference type="EMBL" id="JACOMF010000021">
    <property type="protein sequence ID" value="MBC4016977.1"/>
    <property type="molecule type" value="Genomic_DNA"/>
</dbReference>
<dbReference type="PANTHER" id="PTHR45790:SF3">
    <property type="entry name" value="S-ADENOSYL-L-METHIONINE-DEPENDENT UROPORPHYRINOGEN III METHYLTRANSFERASE, CHLOROPLASTIC"/>
    <property type="match status" value="1"/>
</dbReference>
<dbReference type="GO" id="GO:0004851">
    <property type="term" value="F:uroporphyrin-III C-methyltransferase activity"/>
    <property type="evidence" value="ECO:0007669"/>
    <property type="project" value="UniProtKB-EC"/>
</dbReference>
<feature type="active site" description="Proton acceptor" evidence="14">
    <location>
        <position position="263"/>
    </location>
</feature>
<dbReference type="GO" id="GO:0051287">
    <property type="term" value="F:NAD binding"/>
    <property type="evidence" value="ECO:0007669"/>
    <property type="project" value="InterPro"/>
</dbReference>
<feature type="domain" description="Sirohaem synthase dimerisation" evidence="17">
    <location>
        <begin position="164"/>
        <end position="220"/>
    </location>
</feature>
<dbReference type="GO" id="GO:0009236">
    <property type="term" value="P:cobalamin biosynthetic process"/>
    <property type="evidence" value="ECO:0007669"/>
    <property type="project" value="UniProtKB-KW"/>
</dbReference>
<dbReference type="Gene3D" id="3.40.1010.10">
    <property type="entry name" value="Cobalt-precorrin-4 Transmethylase, Domain 1"/>
    <property type="match status" value="1"/>
</dbReference>
<dbReference type="InterPro" id="IPR019478">
    <property type="entry name" value="Sirohaem_synthase_dimer_dom"/>
</dbReference>
<evidence type="ECO:0000256" key="5">
    <source>
        <dbReference type="ARBA" id="ARBA00022679"/>
    </source>
</evidence>
<dbReference type="InterPro" id="IPR012409">
    <property type="entry name" value="Sirohaem_synth"/>
</dbReference>
<dbReference type="InterPro" id="IPR014777">
    <property type="entry name" value="4pyrrole_Mease_sub1"/>
</dbReference>
<reference evidence="18" key="1">
    <citation type="submission" date="2020-08" db="EMBL/GenBank/DDBJ databases">
        <authorList>
            <person name="Hu Y."/>
            <person name="Nguyen S.V."/>
            <person name="Li F."/>
            <person name="Fanning S."/>
        </authorList>
    </citation>
    <scope>NUCLEOTIDE SEQUENCE</scope>
    <source>
        <strain evidence="18">SYSU D8009</strain>
    </source>
</reference>
<dbReference type="InterPro" id="IPR006366">
    <property type="entry name" value="CobA/CysG_C"/>
</dbReference>
<dbReference type="InterPro" id="IPR037115">
    <property type="entry name" value="Sirohaem_synt_dimer_dom_sf"/>
</dbReference>
<evidence type="ECO:0000256" key="14">
    <source>
        <dbReference type="PIRSR" id="PIRSR036426-1"/>
    </source>
</evidence>
<evidence type="ECO:0000256" key="2">
    <source>
        <dbReference type="ARBA" id="ARBA00005879"/>
    </source>
</evidence>
<dbReference type="Pfam" id="PF10414">
    <property type="entry name" value="CysG_dimeriser"/>
    <property type="match status" value="1"/>
</dbReference>
<name>A0A9X0UDY7_9PROT</name>
<comment type="pathway">
    <text evidence="12">Porphyrin-containing compound metabolism; siroheme biosynthesis; precorrin-2 from uroporphyrinogen III: step 1/1.</text>
</comment>
<dbReference type="Gene3D" id="3.40.50.720">
    <property type="entry name" value="NAD(P)-binding Rossmann-like Domain"/>
    <property type="match status" value="1"/>
</dbReference>
<keyword evidence="4 15" id="KW-0489">Methyltransferase</keyword>
<dbReference type="PIRSF" id="PIRSF036426">
    <property type="entry name" value="Sirohaem_synth"/>
    <property type="match status" value="1"/>
</dbReference>
<keyword evidence="3" id="KW-0169">Cobalamin biosynthesis</keyword>
<feature type="active site" description="Proton donor" evidence="14">
    <location>
        <position position="285"/>
    </location>
</feature>
<dbReference type="SUPFAM" id="SSF75615">
    <property type="entry name" value="Siroheme synthase middle domains-like"/>
    <property type="match status" value="1"/>
</dbReference>
<feature type="domain" description="Tetrapyrrole methylase" evidence="16">
    <location>
        <begin position="235"/>
        <end position="444"/>
    </location>
</feature>
<proteinExistence type="inferred from homology"/>
<comment type="pathway">
    <text evidence="1">Porphyrin-containing compound metabolism; siroheme biosynthesis; sirohydrochlorin from precorrin-2: step 1/1.</text>
</comment>
<dbReference type="InterPro" id="IPR000878">
    <property type="entry name" value="4pyrrol_Mease"/>
</dbReference>
<evidence type="ECO:0000256" key="15">
    <source>
        <dbReference type="RuleBase" id="RU003960"/>
    </source>
</evidence>